<dbReference type="Gene3D" id="3.20.20.140">
    <property type="entry name" value="Metal-dependent hydrolases"/>
    <property type="match status" value="1"/>
</dbReference>
<comment type="subunit">
    <text evidence="10">DNA polymerase III contains a core (composed of alpha, epsilon and theta chains) that associates with a tau subunit. This core dimerizes to form the POLIII' complex. PolIII' associates with the gamma complex (composed of gamma, delta, delta', psi and chi chains) and with the beta chain to form the complete DNA polymerase III complex.</text>
</comment>
<dbReference type="Gene3D" id="1.10.10.1600">
    <property type="entry name" value="Bacterial DNA polymerase III alpha subunit, thumb domain"/>
    <property type="match status" value="1"/>
</dbReference>
<gene>
    <name evidence="13" type="primary">dnaE</name>
    <name evidence="13" type="ORF">STRUR_1305</name>
</gene>
<dbReference type="Proteomes" id="UP000005388">
    <property type="component" value="Unassembled WGS sequence"/>
</dbReference>
<dbReference type="Gene3D" id="2.40.50.140">
    <property type="entry name" value="Nucleic acid-binding proteins"/>
    <property type="match status" value="1"/>
</dbReference>
<dbReference type="InterPro" id="IPR012340">
    <property type="entry name" value="NA-bd_OB-fold"/>
</dbReference>
<dbReference type="GO" id="GO:0003887">
    <property type="term" value="F:DNA-directed DNA polymerase activity"/>
    <property type="evidence" value="ECO:0007669"/>
    <property type="project" value="UniProtKB-KW"/>
</dbReference>
<dbReference type="Pfam" id="PF07733">
    <property type="entry name" value="DNA_pol3_alpha"/>
    <property type="match status" value="1"/>
</dbReference>
<name>G5KGI6_9STRE</name>
<evidence type="ECO:0000256" key="10">
    <source>
        <dbReference type="ARBA" id="ARBA00026073"/>
    </source>
</evidence>
<evidence type="ECO:0000256" key="11">
    <source>
        <dbReference type="ARBA" id="ARBA00049244"/>
    </source>
</evidence>
<comment type="caution">
    <text evidence="13">The sequence shown here is derived from an EMBL/GenBank/DDBJ whole genome shotgun (WGS) entry which is preliminary data.</text>
</comment>
<dbReference type="InterPro" id="IPR041931">
    <property type="entry name" value="DNA_pol3_alpha_thumb_dom"/>
</dbReference>
<dbReference type="InterPro" id="IPR029460">
    <property type="entry name" value="DNAPol_HHH"/>
</dbReference>
<dbReference type="GO" id="GO:0006260">
    <property type="term" value="P:DNA replication"/>
    <property type="evidence" value="ECO:0007669"/>
    <property type="project" value="UniProtKB-KW"/>
</dbReference>
<proteinExistence type="inferred from homology"/>
<evidence type="ECO:0000256" key="3">
    <source>
        <dbReference type="ARBA" id="ARBA00012417"/>
    </source>
</evidence>
<keyword evidence="7" id="KW-0235">DNA replication</keyword>
<organism evidence="13 14">
    <name type="scientific">Streptococcus urinalis 2285-97</name>
    <dbReference type="NCBI Taxonomy" id="764291"/>
    <lineage>
        <taxon>Bacteria</taxon>
        <taxon>Bacillati</taxon>
        <taxon>Bacillota</taxon>
        <taxon>Bacilli</taxon>
        <taxon>Lactobacillales</taxon>
        <taxon>Streptococcaceae</taxon>
        <taxon>Streptococcus</taxon>
    </lineage>
</organism>
<dbReference type="InterPro" id="IPR004805">
    <property type="entry name" value="DnaE2/DnaE/PolC"/>
</dbReference>
<dbReference type="CDD" id="cd04485">
    <property type="entry name" value="DnaE_OBF"/>
    <property type="match status" value="1"/>
</dbReference>
<keyword evidence="6 13" id="KW-0548">Nucleotidyltransferase</keyword>
<evidence type="ECO:0000256" key="9">
    <source>
        <dbReference type="ARBA" id="ARBA00025611"/>
    </source>
</evidence>
<keyword evidence="14" id="KW-1185">Reference proteome</keyword>
<evidence type="ECO:0000256" key="5">
    <source>
        <dbReference type="ARBA" id="ARBA00022679"/>
    </source>
</evidence>
<dbReference type="STRING" id="764291.STRUR_1305"/>
<dbReference type="NCBIfam" id="TIGR00594">
    <property type="entry name" value="polc"/>
    <property type="match status" value="1"/>
</dbReference>
<dbReference type="Pfam" id="PF17657">
    <property type="entry name" value="DNA_pol3_finger"/>
    <property type="match status" value="1"/>
</dbReference>
<dbReference type="PANTHER" id="PTHR32294">
    <property type="entry name" value="DNA POLYMERASE III SUBUNIT ALPHA"/>
    <property type="match status" value="1"/>
</dbReference>
<dbReference type="EC" id="2.7.7.7" evidence="3"/>
<comment type="subcellular location">
    <subcellularLocation>
        <location evidence="1">Cytoplasm</location>
    </subcellularLocation>
</comment>
<dbReference type="GO" id="GO:0005737">
    <property type="term" value="C:cytoplasm"/>
    <property type="evidence" value="ECO:0007669"/>
    <property type="project" value="UniProtKB-SubCell"/>
</dbReference>
<evidence type="ECO:0000259" key="12">
    <source>
        <dbReference type="SMART" id="SM00481"/>
    </source>
</evidence>
<sequence>MIAQLDTKTVYSFMESLIDIDHYILESKKLGYEAIGIMDKDNLYAAYHFIEKANAANLKPILGLELGLTYRDQTYDLYLIALNTNGYQNLLKLSSLQMSNALTFEKFLDFKENLAIIINYYSGIEELTLPFDFYIGVCEDSPILQTQKKLIPIHTVRYFNQDDTESLQVLKAIKENTLLRETSSIDNHQFLLSKANLQAKFEQKFPNALETLNTLVATINYQFDKSLKLPRFNREIPAKDQLRQLTEKGLKQKNLWQKDYQERLSEELGIISKMGFDDYFLIVWDLLRFGREKGYYMGMGRGSAAGSLVAFSLDITGIDPVKNDLLFERFLNEERFTMPDIDIDLPDIYRSDFLHYVRDKYGSQHAAQIVTFSTFGAKQALRDVLKRFGIPEYELSQFTKKIGFKDDLNQVYEKNIAFKQLINSKLEYQKAFQVAKRIEGNPRQTSIHAAGIVMSDDNLTDHIPLKMGDEMMITQYDAPAVEAVGLLKMDFLGLRNLTLIQKMKEKLLDDKGISIKIEDINLEDKETLTMFANGDTRGIFQFEQNGAIQLLKRIKPSSFEEVVATTSLNRPGASDYIDNFVNRKFGHEKIDLLDPSIASILESTYGIMLYQEQVMQIAQVFAGFTLGKADLLRRAMSKKNLAEMKKMEDSFIKGAIANHHDEAKAIDLFDRMVKFAGYGFNRSHAFAYSALAFQMTYFKAHYPDIFYDIMLNYANGDYLTDAINSGFKIAKMNINTIPFTDKIKHNQIYLGLKQIKNQPRDFSYWIIENRPFRHIEDFLTRLPEKYQQKELILPLVKIGLFDQFEKNRRKIEENLNGLIIFVQELGSLFADSSFSWVECQDYNEAEKFQAEVEVLGVGVSPHPLLKIASLKGNKATSISQLTVNKVETILVEIQSIRLIRTKTNGQQMAFLSVSDLKNKCDVTIFPETYYQVKHLLKEGQYYYLEGKIQERDGRLQMILNKASIATSETFWILAESHLNDNKISSILENYKGNIPVIIHYQDTKETIQSQVHFIEKSEYLQKKLKQFTLKTVFQ</sequence>
<dbReference type="GO" id="GO:0003676">
    <property type="term" value="F:nucleic acid binding"/>
    <property type="evidence" value="ECO:0007669"/>
    <property type="project" value="InterPro"/>
</dbReference>
<protein>
    <recommendedName>
        <fullName evidence="4">DNA polymerase III subunit alpha</fullName>
        <ecNumber evidence="3">2.7.7.7</ecNumber>
    </recommendedName>
</protein>
<dbReference type="AlphaFoldDB" id="G5KGI6"/>
<accession>G5KGI6</accession>
<dbReference type="SMART" id="SM00481">
    <property type="entry name" value="POLIIIAc"/>
    <property type="match status" value="1"/>
</dbReference>
<dbReference type="InterPro" id="IPR004365">
    <property type="entry name" value="NA-bd_OB_tRNA"/>
</dbReference>
<evidence type="ECO:0000256" key="4">
    <source>
        <dbReference type="ARBA" id="ARBA00019114"/>
    </source>
</evidence>
<dbReference type="SUPFAM" id="SSF89550">
    <property type="entry name" value="PHP domain-like"/>
    <property type="match status" value="1"/>
</dbReference>
<dbReference type="Pfam" id="PF14579">
    <property type="entry name" value="HHH_6"/>
    <property type="match status" value="1"/>
</dbReference>
<evidence type="ECO:0000313" key="14">
    <source>
        <dbReference type="Proteomes" id="UP000005388"/>
    </source>
</evidence>
<dbReference type="eggNOG" id="COG0587">
    <property type="taxonomic scope" value="Bacteria"/>
</dbReference>
<dbReference type="EMBL" id="AEUZ02000001">
    <property type="protein sequence ID" value="EHJ57703.1"/>
    <property type="molecule type" value="Genomic_DNA"/>
</dbReference>
<comment type="catalytic activity">
    <reaction evidence="11">
        <text>DNA(n) + a 2'-deoxyribonucleoside 5'-triphosphate = DNA(n+1) + diphosphate</text>
        <dbReference type="Rhea" id="RHEA:22508"/>
        <dbReference type="Rhea" id="RHEA-COMP:17339"/>
        <dbReference type="Rhea" id="RHEA-COMP:17340"/>
        <dbReference type="ChEBI" id="CHEBI:33019"/>
        <dbReference type="ChEBI" id="CHEBI:61560"/>
        <dbReference type="ChEBI" id="CHEBI:173112"/>
        <dbReference type="EC" id="2.7.7.7"/>
    </reaction>
</comment>
<dbReference type="InterPro" id="IPR040982">
    <property type="entry name" value="DNA_pol3_finger"/>
</dbReference>
<evidence type="ECO:0000313" key="13">
    <source>
        <dbReference type="EMBL" id="EHJ57703.1"/>
    </source>
</evidence>
<evidence type="ECO:0000256" key="2">
    <source>
        <dbReference type="ARBA" id="ARBA00009496"/>
    </source>
</evidence>
<evidence type="ECO:0000256" key="6">
    <source>
        <dbReference type="ARBA" id="ARBA00022695"/>
    </source>
</evidence>
<dbReference type="RefSeq" id="WP_006740399.1">
    <property type="nucleotide sequence ID" value="NZ_AEUZ02000001.1"/>
</dbReference>
<evidence type="ECO:0000256" key="1">
    <source>
        <dbReference type="ARBA" id="ARBA00004496"/>
    </source>
</evidence>
<dbReference type="CDD" id="cd07431">
    <property type="entry name" value="PHP_PolIIIA"/>
    <property type="match status" value="1"/>
</dbReference>
<comment type="similarity">
    <text evidence="2">Belongs to the DNA polymerase type-C family. DnaE subfamily.</text>
</comment>
<dbReference type="InterPro" id="IPR003141">
    <property type="entry name" value="Pol/His_phosphatase_N"/>
</dbReference>
<feature type="domain" description="Polymerase/histidinol phosphatase N-terminal" evidence="12">
    <location>
        <begin position="3"/>
        <end position="70"/>
    </location>
</feature>
<evidence type="ECO:0000256" key="7">
    <source>
        <dbReference type="ARBA" id="ARBA00022705"/>
    </source>
</evidence>
<keyword evidence="8" id="KW-0239">DNA-directed DNA polymerase</keyword>
<dbReference type="Pfam" id="PF02811">
    <property type="entry name" value="PHP"/>
    <property type="match status" value="1"/>
</dbReference>
<dbReference type="Pfam" id="PF01336">
    <property type="entry name" value="tRNA_anti-codon"/>
    <property type="match status" value="1"/>
</dbReference>
<comment type="function">
    <text evidence="9">DNA polymerase III is a complex, multichain enzyme responsible for most of the replicative synthesis in bacteria. This DNA polymerase also exhibits 3' to 5' exonuclease activity. The alpha chain is the DNA polymerase.</text>
</comment>
<reference evidence="13 14" key="1">
    <citation type="journal article" date="2014" name="Int. J. Syst. Evol. Microbiol.">
        <title>Phylogenomics and the dynamic genome evolution of the genus Streptococcus.</title>
        <authorList>
            <consortium name="The Broad Institute Genome Sequencing Platform"/>
            <person name="Richards V.P."/>
            <person name="Palmer S.R."/>
            <person name="Pavinski Bitar P.D."/>
            <person name="Qin X."/>
            <person name="Weinstock G.M."/>
            <person name="Highlander S.K."/>
            <person name="Town C.D."/>
            <person name="Burne R.A."/>
            <person name="Stanhope M.J."/>
        </authorList>
    </citation>
    <scope>NUCLEOTIDE SEQUENCE [LARGE SCALE GENOMIC DNA]</scope>
    <source>
        <strain evidence="13 14">2285-97</strain>
    </source>
</reference>
<dbReference type="GO" id="GO:0008408">
    <property type="term" value="F:3'-5' exonuclease activity"/>
    <property type="evidence" value="ECO:0007669"/>
    <property type="project" value="InterPro"/>
</dbReference>
<dbReference type="NCBIfam" id="NF005582">
    <property type="entry name" value="PRK07279.1"/>
    <property type="match status" value="1"/>
</dbReference>
<keyword evidence="5 13" id="KW-0808">Transferase</keyword>
<dbReference type="InterPro" id="IPR011708">
    <property type="entry name" value="DNA_pol3_alpha_NTPase_dom"/>
</dbReference>
<dbReference type="InterPro" id="IPR004013">
    <property type="entry name" value="PHP_dom"/>
</dbReference>
<dbReference type="PANTHER" id="PTHR32294:SF0">
    <property type="entry name" value="DNA POLYMERASE III SUBUNIT ALPHA"/>
    <property type="match status" value="1"/>
</dbReference>
<evidence type="ECO:0000256" key="8">
    <source>
        <dbReference type="ARBA" id="ARBA00022932"/>
    </source>
</evidence>
<dbReference type="InterPro" id="IPR016195">
    <property type="entry name" value="Pol/histidinol_Pase-like"/>
</dbReference>